<evidence type="ECO:0000259" key="6">
    <source>
        <dbReference type="Pfam" id="PF02797"/>
    </source>
</evidence>
<dbReference type="InterPro" id="IPR011141">
    <property type="entry name" value="Polyketide_synthase_type-III"/>
</dbReference>
<evidence type="ECO:0000256" key="3">
    <source>
        <dbReference type="ARBA" id="ARBA00023315"/>
    </source>
</evidence>
<dbReference type="Pfam" id="PF02797">
    <property type="entry name" value="Chal_sti_synt_C"/>
    <property type="match status" value="1"/>
</dbReference>
<evidence type="ECO:0000256" key="4">
    <source>
        <dbReference type="PIRSR" id="PIRSR000451-1"/>
    </source>
</evidence>
<comment type="caution">
    <text evidence="7">The sequence shown here is derived from an EMBL/GenBank/DDBJ whole genome shotgun (WGS) entry which is preliminary data.</text>
</comment>
<dbReference type="Gene3D" id="3.40.47.10">
    <property type="match status" value="2"/>
</dbReference>
<dbReference type="Pfam" id="PF00195">
    <property type="entry name" value="Chal_sti_synt_N"/>
    <property type="match status" value="1"/>
</dbReference>
<evidence type="ECO:0000259" key="5">
    <source>
        <dbReference type="Pfam" id="PF00195"/>
    </source>
</evidence>
<dbReference type="GO" id="GO:0030639">
    <property type="term" value="P:polyketide biosynthetic process"/>
    <property type="evidence" value="ECO:0007669"/>
    <property type="project" value="TreeGrafter"/>
</dbReference>
<organism evidence="7 8">
    <name type="scientific">Desulfuribacillus stibiiarsenatis</name>
    <dbReference type="NCBI Taxonomy" id="1390249"/>
    <lineage>
        <taxon>Bacteria</taxon>
        <taxon>Bacillati</taxon>
        <taxon>Bacillota</taxon>
        <taxon>Desulfuribacillia</taxon>
        <taxon>Desulfuribacillales</taxon>
        <taxon>Desulfuribacillaceae</taxon>
        <taxon>Desulfuribacillus</taxon>
    </lineage>
</organism>
<dbReference type="CDD" id="cd00831">
    <property type="entry name" value="CHS_like"/>
    <property type="match status" value="1"/>
</dbReference>
<dbReference type="Proteomes" id="UP000095255">
    <property type="component" value="Unassembled WGS sequence"/>
</dbReference>
<name>A0A1E5L5X4_9FIRM</name>
<keyword evidence="3" id="KW-0012">Acyltransferase</keyword>
<dbReference type="PANTHER" id="PTHR11877">
    <property type="entry name" value="HYDROXYMETHYLGLUTARYL-COA SYNTHASE"/>
    <property type="match status" value="1"/>
</dbReference>
<evidence type="ECO:0000256" key="1">
    <source>
        <dbReference type="ARBA" id="ARBA00005531"/>
    </source>
</evidence>
<dbReference type="InterPro" id="IPR016039">
    <property type="entry name" value="Thiolase-like"/>
</dbReference>
<sequence>MAQILSVGLSNPPYEVTQDTTRSFVKRLFSEHHADIERLLSIVQNGEIDRRYVSAPLAWFDKEHTFEEKNKLFIEMATHHGIKAIDACLNAKHFIRESIGYQEIDAIFFITSTGIATPTIDAKIMNHCAFSQHTKRIPIWGIGCAGGVSGVSRAYEYCRAYPAANVLVLCIELCSLTFQKNDYSKSNLIGASLFADGAACVLVSGERSKLVEREKSTQNSTNKAHPRILDTMSTFMPDSEDVMGWDVRNNGLYVIFSKDIPTIIRSWLSPNVEKFLNRHSLKSDDIQHFVAHPGGKKVIEAYYEALSLPSDKTLPSRTILRNYGNMSSPTVIFVLESIMNSSAKEDDLGLMLALGPGFSSELILLEWT</sequence>
<dbReference type="InterPro" id="IPR001099">
    <property type="entry name" value="Chalcone/stilbene_synt_N"/>
</dbReference>
<evidence type="ECO:0000313" key="7">
    <source>
        <dbReference type="EMBL" id="OEH85521.1"/>
    </source>
</evidence>
<feature type="domain" description="Chalcone/stilbene synthase C-terminal" evidence="6">
    <location>
        <begin position="231"/>
        <end position="365"/>
    </location>
</feature>
<dbReference type="InterPro" id="IPR012328">
    <property type="entry name" value="Chalcone/stilbene_synt_C"/>
</dbReference>
<accession>A0A1E5L5X4</accession>
<protein>
    <submittedName>
        <fullName evidence="7">Chalcone synthase</fullName>
    </submittedName>
</protein>
<evidence type="ECO:0000313" key="8">
    <source>
        <dbReference type="Proteomes" id="UP000095255"/>
    </source>
</evidence>
<reference evidence="7 8" key="1">
    <citation type="submission" date="2016-09" db="EMBL/GenBank/DDBJ databases">
        <title>Desulfuribacillus arsenicus sp. nov., an obligately anaerobic, dissimilatory arsenic- and antimonate-reducing bacterium isolated from anoxic sediments.</title>
        <authorList>
            <person name="Abin C.A."/>
            <person name="Hollibaugh J.T."/>
        </authorList>
    </citation>
    <scope>NUCLEOTIDE SEQUENCE [LARGE SCALE GENOMIC DNA]</scope>
    <source>
        <strain evidence="7 8">MLFW-2</strain>
    </source>
</reference>
<dbReference type="RefSeq" id="WP_069702347.1">
    <property type="nucleotide sequence ID" value="NZ_MJAT01000022.1"/>
</dbReference>
<dbReference type="AlphaFoldDB" id="A0A1E5L5X4"/>
<dbReference type="SUPFAM" id="SSF53901">
    <property type="entry name" value="Thiolase-like"/>
    <property type="match status" value="1"/>
</dbReference>
<gene>
    <name evidence="7" type="ORF">BHU72_04355</name>
</gene>
<evidence type="ECO:0000256" key="2">
    <source>
        <dbReference type="ARBA" id="ARBA00022679"/>
    </source>
</evidence>
<dbReference type="GO" id="GO:0016747">
    <property type="term" value="F:acyltransferase activity, transferring groups other than amino-acyl groups"/>
    <property type="evidence" value="ECO:0007669"/>
    <property type="project" value="InterPro"/>
</dbReference>
<proteinExistence type="inferred from homology"/>
<keyword evidence="2" id="KW-0808">Transferase</keyword>
<keyword evidence="8" id="KW-1185">Reference proteome</keyword>
<feature type="domain" description="Chalcone/stilbene synthase N-terminal" evidence="5">
    <location>
        <begin position="2"/>
        <end position="204"/>
    </location>
</feature>
<dbReference type="PANTHER" id="PTHR11877:SF99">
    <property type="entry name" value="1,3,6,8-TETRAHYDROXYNAPHTHALENE SYNTHASE"/>
    <property type="match status" value="1"/>
</dbReference>
<dbReference type="OrthoDB" id="9786288at2"/>
<dbReference type="PIRSF" id="PIRSF000451">
    <property type="entry name" value="PKS_III"/>
    <property type="match status" value="1"/>
</dbReference>
<dbReference type="EMBL" id="MJAT01000022">
    <property type="protein sequence ID" value="OEH85521.1"/>
    <property type="molecule type" value="Genomic_DNA"/>
</dbReference>
<dbReference type="STRING" id="1390249.BHU72_04355"/>
<feature type="active site" description="Acyl-thioester intermediate" evidence="4">
    <location>
        <position position="144"/>
    </location>
</feature>
<comment type="similarity">
    <text evidence="1">Belongs to the thiolase-like superfamily. Chalcone/stilbene synthases family.</text>
</comment>